<reference evidence="3" key="1">
    <citation type="submission" date="2022-11" db="UniProtKB">
        <authorList>
            <consortium name="WormBaseParasite"/>
        </authorList>
    </citation>
    <scope>IDENTIFICATION</scope>
</reference>
<accession>A0A915KP75</accession>
<dbReference type="Gene3D" id="3.30.70.330">
    <property type="match status" value="1"/>
</dbReference>
<dbReference type="Gene3D" id="3.40.220.10">
    <property type="entry name" value="Leucine Aminopeptidase, subunit E, domain 1"/>
    <property type="match status" value="1"/>
</dbReference>
<dbReference type="WBParaSite" id="nRc.2.0.1.t40667-RA">
    <property type="protein sequence ID" value="nRc.2.0.1.t40667-RA"/>
    <property type="gene ID" value="nRc.2.0.1.g40667"/>
</dbReference>
<dbReference type="GO" id="GO:0003676">
    <property type="term" value="F:nucleic acid binding"/>
    <property type="evidence" value="ECO:0007669"/>
    <property type="project" value="InterPro"/>
</dbReference>
<dbReference type="PANTHER" id="PTHR11106:SF111">
    <property type="entry name" value="MACRO DOMAIN-CONTAINING PROTEIN"/>
    <property type="match status" value="1"/>
</dbReference>
<dbReference type="SUPFAM" id="SSF52949">
    <property type="entry name" value="Macro domain-like"/>
    <property type="match status" value="1"/>
</dbReference>
<dbReference type="Pfam" id="PF01661">
    <property type="entry name" value="Macro"/>
    <property type="match status" value="1"/>
</dbReference>
<feature type="domain" description="Macro" evidence="1">
    <location>
        <begin position="664"/>
        <end position="843"/>
    </location>
</feature>
<name>A0A915KP75_ROMCU</name>
<dbReference type="SMART" id="SM00506">
    <property type="entry name" value="A1pp"/>
    <property type="match status" value="1"/>
</dbReference>
<dbReference type="PROSITE" id="PS51154">
    <property type="entry name" value="MACRO"/>
    <property type="match status" value="1"/>
</dbReference>
<keyword evidence="2" id="KW-1185">Reference proteome</keyword>
<proteinExistence type="predicted"/>
<evidence type="ECO:0000313" key="3">
    <source>
        <dbReference type="WBParaSite" id="nRc.2.0.1.t40667-RA"/>
    </source>
</evidence>
<dbReference type="InterPro" id="IPR002589">
    <property type="entry name" value="Macro_dom"/>
</dbReference>
<dbReference type="Proteomes" id="UP000887565">
    <property type="component" value="Unplaced"/>
</dbReference>
<dbReference type="AlphaFoldDB" id="A0A915KP75"/>
<evidence type="ECO:0000259" key="1">
    <source>
        <dbReference type="PROSITE" id="PS51154"/>
    </source>
</evidence>
<sequence>MEIQLIRAENLAVTFKSSNPAARKLFSSRFVFSLKRHYCKAEKRYGELQIPNDVVIRGKEPTCYAFVNFCNLNSVKAVLEDDDNIYLGKTKLIVQQSRTDSKSQWRNPMSFTSSRVGYLHSIVSVIFFEKKRSNENREIAIDVKISAPELQIRNVNRLKSSPSDVLQQYLRDERQSGGGEIQYFDYKQMCNRVKVEFADPVASERVWKNKLGHQLEGVQLYVSKLTPISKKYVYLHQIPEYISKYELEEYLSRLVEKNKIVDIKFRYDNIGAVVEFENSHVMDINELEYLMMRSVLCDTPFKDLGIRLMRVREPDSVMIVGQIPSSDALSGALQAFLLSKVTNSIDCSIRYVVEIEQSTPCTDRLYWVIFEDYLCVRFLDDNLEIGHSKASIRKYHDYLGFITDGDEANFIRNYLESEFRLELTGLQIKYFKIGKNMESCKTWSCLDNCRFVLALDSEDYLKIISTTDQTTKKIAETIKSRLKPIVIALDDLASEFLRTKNAVLDKQIKCVFGDDYVYDIKDDNLVIITSEGPRMRDTVDKFLNENISMTESFSRNVLEYRYLEKNQTSIQSFAKGCIVKTSELFQRFCVHGSLSSLKEFRRNVGHFLKDARFLQLDVARSDLSVYLRTTKGQKDIQLVEDLTGAIVLDSKACKIDFDAITPLKNCILSGVSNNLKIFVICGCISEQTVDCIINASDNELRPIEASGVDLMKKAGDVFNRQREAYVRKYGKAKTGDAIVLEPGNLSCKNVIQAVGSWYEGNRQNEEILLRKAITNSMQKANELNLKSVAVPGMCCSSYPSRKAVQIIVDSCTSFFHKSLTEIRFVHIDTRVNLSLMAARVQRV</sequence>
<protein>
    <submittedName>
        <fullName evidence="3">Macro domain-containing protein</fullName>
    </submittedName>
</protein>
<evidence type="ECO:0000313" key="2">
    <source>
        <dbReference type="Proteomes" id="UP000887565"/>
    </source>
</evidence>
<dbReference type="InterPro" id="IPR012677">
    <property type="entry name" value="Nucleotide-bd_a/b_plait_sf"/>
</dbReference>
<dbReference type="InterPro" id="IPR043472">
    <property type="entry name" value="Macro_dom-like"/>
</dbReference>
<organism evidence="2 3">
    <name type="scientific">Romanomermis culicivorax</name>
    <name type="common">Nematode worm</name>
    <dbReference type="NCBI Taxonomy" id="13658"/>
    <lineage>
        <taxon>Eukaryota</taxon>
        <taxon>Metazoa</taxon>
        <taxon>Ecdysozoa</taxon>
        <taxon>Nematoda</taxon>
        <taxon>Enoplea</taxon>
        <taxon>Dorylaimia</taxon>
        <taxon>Mermithida</taxon>
        <taxon>Mermithoidea</taxon>
        <taxon>Mermithidae</taxon>
        <taxon>Romanomermis</taxon>
    </lineage>
</organism>
<dbReference type="SUPFAM" id="SSF54928">
    <property type="entry name" value="RNA-binding domain, RBD"/>
    <property type="match status" value="1"/>
</dbReference>
<dbReference type="InterPro" id="IPR035979">
    <property type="entry name" value="RBD_domain_sf"/>
</dbReference>
<dbReference type="PANTHER" id="PTHR11106">
    <property type="entry name" value="GANGLIOSIDE INDUCED DIFFERENTIATION ASSOCIATED PROTEIN 2-RELATED"/>
    <property type="match status" value="1"/>
</dbReference>